<dbReference type="PANTHER" id="PTHR30055">
    <property type="entry name" value="HTH-TYPE TRANSCRIPTIONAL REGULATOR RUTR"/>
    <property type="match status" value="1"/>
</dbReference>
<protein>
    <submittedName>
        <fullName evidence="4">TetR family transcriptional regulator</fullName>
    </submittedName>
</protein>
<dbReference type="Proteomes" id="UP000325598">
    <property type="component" value="Unassembled WGS sequence"/>
</dbReference>
<evidence type="ECO:0000256" key="2">
    <source>
        <dbReference type="PROSITE-ProRule" id="PRU00335"/>
    </source>
</evidence>
<name>A0A5J4LDW3_9ACTN</name>
<proteinExistence type="predicted"/>
<dbReference type="RefSeq" id="WP_086717108.1">
    <property type="nucleotide sequence ID" value="NZ_BLAG01000004.1"/>
</dbReference>
<dbReference type="InterPro" id="IPR009057">
    <property type="entry name" value="Homeodomain-like_sf"/>
</dbReference>
<keyword evidence="1 2" id="KW-0238">DNA-binding</keyword>
<accession>A0A5J4LDW3</accession>
<dbReference type="Gene3D" id="1.10.357.10">
    <property type="entry name" value="Tetracycline Repressor, domain 2"/>
    <property type="match status" value="1"/>
</dbReference>
<organism evidence="4 5">
    <name type="scientific">Streptomyces angustmyceticus</name>
    <dbReference type="NCBI Taxonomy" id="285578"/>
    <lineage>
        <taxon>Bacteria</taxon>
        <taxon>Bacillati</taxon>
        <taxon>Actinomycetota</taxon>
        <taxon>Actinomycetes</taxon>
        <taxon>Kitasatosporales</taxon>
        <taxon>Streptomycetaceae</taxon>
        <taxon>Streptomyces</taxon>
    </lineage>
</organism>
<dbReference type="OrthoDB" id="3218408at2"/>
<comment type="caution">
    <text evidence="4">The sequence shown here is derived from an EMBL/GenBank/DDBJ whole genome shotgun (WGS) entry which is preliminary data.</text>
</comment>
<dbReference type="Pfam" id="PF00440">
    <property type="entry name" value="TetR_N"/>
    <property type="match status" value="1"/>
</dbReference>
<evidence type="ECO:0000313" key="4">
    <source>
        <dbReference type="EMBL" id="GES28315.1"/>
    </source>
</evidence>
<dbReference type="GeneID" id="96749305"/>
<dbReference type="GO" id="GO:0003700">
    <property type="term" value="F:DNA-binding transcription factor activity"/>
    <property type="evidence" value="ECO:0007669"/>
    <property type="project" value="TreeGrafter"/>
</dbReference>
<evidence type="ECO:0000313" key="5">
    <source>
        <dbReference type="Proteomes" id="UP000325598"/>
    </source>
</evidence>
<dbReference type="AlphaFoldDB" id="A0A5J4LDW3"/>
<dbReference type="EMBL" id="BLAG01000004">
    <property type="protein sequence ID" value="GES28315.1"/>
    <property type="molecule type" value="Genomic_DNA"/>
</dbReference>
<dbReference type="PANTHER" id="PTHR30055:SF239">
    <property type="entry name" value="TRANSCRIPTIONAL REGULATORY PROTEIN"/>
    <property type="match status" value="1"/>
</dbReference>
<dbReference type="SUPFAM" id="SSF46689">
    <property type="entry name" value="Homeodomain-like"/>
    <property type="match status" value="1"/>
</dbReference>
<sequence>MPAVTRTPRSSWIEQGLLALAAGGPDAVRIESLARALGVTKGGFYGHFANRDALLEAMLDTWERESVDQVRDRVEREGGDARTKIRHAGRLTFSSDRLLPIDLAVRDWARRDESVAERLHRVDNRRMDYARELFGTICADPDEAEARSLLAFCLAIGNHFLAYHHGSRTRTEVLSRASDLLLKGSQGEGS</sequence>
<dbReference type="GO" id="GO:0000976">
    <property type="term" value="F:transcription cis-regulatory region binding"/>
    <property type="evidence" value="ECO:0007669"/>
    <property type="project" value="TreeGrafter"/>
</dbReference>
<dbReference type="InterPro" id="IPR001647">
    <property type="entry name" value="HTH_TetR"/>
</dbReference>
<feature type="domain" description="HTH tetR-type" evidence="3">
    <location>
        <begin position="6"/>
        <end position="66"/>
    </location>
</feature>
<evidence type="ECO:0000259" key="3">
    <source>
        <dbReference type="PROSITE" id="PS50977"/>
    </source>
</evidence>
<evidence type="ECO:0000256" key="1">
    <source>
        <dbReference type="ARBA" id="ARBA00023125"/>
    </source>
</evidence>
<keyword evidence="5" id="KW-1185">Reference proteome</keyword>
<feature type="DNA-binding region" description="H-T-H motif" evidence="2">
    <location>
        <begin position="29"/>
        <end position="48"/>
    </location>
</feature>
<dbReference type="InterPro" id="IPR050109">
    <property type="entry name" value="HTH-type_TetR-like_transc_reg"/>
</dbReference>
<gene>
    <name evidence="4" type="ORF">San01_08020</name>
</gene>
<reference evidence="4 5" key="1">
    <citation type="submission" date="2019-10" db="EMBL/GenBank/DDBJ databases">
        <title>Whole genome shotgun sequence of Streptomyces angustmyceticus NBRC 3934.</title>
        <authorList>
            <person name="Hosoyama A."/>
            <person name="Ichikawa N."/>
            <person name="Kimura A."/>
            <person name="Kitahashi Y."/>
            <person name="Komaki H."/>
            <person name="Uohara A."/>
        </authorList>
    </citation>
    <scope>NUCLEOTIDE SEQUENCE [LARGE SCALE GENOMIC DNA]</scope>
    <source>
        <strain evidence="4 5">NBRC 3934</strain>
    </source>
</reference>
<dbReference type="PROSITE" id="PS50977">
    <property type="entry name" value="HTH_TETR_2"/>
    <property type="match status" value="1"/>
</dbReference>